<gene>
    <name evidence="3" type="ORF">KARMA_3133</name>
</gene>
<organism evidence="3 4">
    <name type="scientific">Donghicola eburneus</name>
    <dbReference type="NCBI Taxonomy" id="393278"/>
    <lineage>
        <taxon>Bacteria</taxon>
        <taxon>Pseudomonadati</taxon>
        <taxon>Pseudomonadota</taxon>
        <taxon>Alphaproteobacteria</taxon>
        <taxon>Rhodobacterales</taxon>
        <taxon>Roseobacteraceae</taxon>
        <taxon>Donghicola</taxon>
    </lineage>
</organism>
<accession>A0A1M4N260</accession>
<dbReference type="GO" id="GO:0005829">
    <property type="term" value="C:cytosol"/>
    <property type="evidence" value="ECO:0007669"/>
    <property type="project" value="TreeGrafter"/>
</dbReference>
<name>A0A1M4N260_9RHOB</name>
<evidence type="ECO:0000256" key="1">
    <source>
        <dbReference type="ARBA" id="ARBA00009600"/>
    </source>
</evidence>
<dbReference type="EMBL" id="FMJB01000061">
    <property type="protein sequence ID" value="SCM68903.1"/>
    <property type="molecule type" value="Genomic_DNA"/>
</dbReference>
<dbReference type="HAMAP" id="MF_00758">
    <property type="entry name" value="UPF0301"/>
    <property type="match status" value="1"/>
</dbReference>
<evidence type="ECO:0000256" key="2">
    <source>
        <dbReference type="HAMAP-Rule" id="MF_00758"/>
    </source>
</evidence>
<dbReference type="SUPFAM" id="SSF143456">
    <property type="entry name" value="VC0467-like"/>
    <property type="match status" value="1"/>
</dbReference>
<keyword evidence="4" id="KW-1185">Reference proteome</keyword>
<comment type="similarity">
    <text evidence="1 2">Belongs to the UPF0301 (AlgH) family.</text>
</comment>
<reference evidence="4" key="1">
    <citation type="submission" date="2016-09" db="EMBL/GenBank/DDBJ databases">
        <authorList>
            <person name="Wibberg D."/>
        </authorList>
    </citation>
    <scope>NUCLEOTIDE SEQUENCE [LARGE SCALE GENOMIC DNA]</scope>
</reference>
<proteinExistence type="inferred from homology"/>
<dbReference type="NCBIfam" id="NF001268">
    <property type="entry name" value="PRK00228.1-4"/>
    <property type="match status" value="1"/>
</dbReference>
<dbReference type="Pfam" id="PF02622">
    <property type="entry name" value="DUF179"/>
    <property type="match status" value="1"/>
</dbReference>
<dbReference type="PANTHER" id="PTHR30327:SF1">
    <property type="entry name" value="UPF0301 PROTEIN YQGE"/>
    <property type="match status" value="1"/>
</dbReference>
<evidence type="ECO:0000313" key="3">
    <source>
        <dbReference type="EMBL" id="SCM68903.1"/>
    </source>
</evidence>
<evidence type="ECO:0000313" key="4">
    <source>
        <dbReference type="Proteomes" id="UP000184085"/>
    </source>
</evidence>
<dbReference type="Proteomes" id="UP000184085">
    <property type="component" value="Unassembled WGS sequence"/>
</dbReference>
<protein>
    <recommendedName>
        <fullName evidence="2">UPF0301 protein KARMA_3133</fullName>
    </recommendedName>
</protein>
<dbReference type="InterPro" id="IPR003774">
    <property type="entry name" value="AlgH-like"/>
</dbReference>
<dbReference type="AlphaFoldDB" id="A0A1M4N260"/>
<dbReference type="PANTHER" id="PTHR30327">
    <property type="entry name" value="UNCHARACTERIZED PROTEIN YQGE"/>
    <property type="match status" value="1"/>
</dbReference>
<dbReference type="Gene3D" id="3.40.1740.10">
    <property type="entry name" value="VC0467-like"/>
    <property type="match status" value="1"/>
</dbReference>
<sequence>MQHMLFSMSSNTTDLTGKLLIAMPEMGDPRFERSVVYLCAHSDEGAMGLIVNKPTDDVVLGDLLEQLDIPQGPSTRNIIVHYGGPVEHGRGFVLHSSDYQSDTATLQVDSRFGMTATVDILQELARGEGPSSALMALGYAGWGPNQLEEELQENGWLVCDAELELVFGTSDTDKWMSALHSMGIDALNLSASQGRA</sequence>